<feature type="compositionally biased region" description="Acidic residues" evidence="1">
    <location>
        <begin position="40"/>
        <end position="53"/>
    </location>
</feature>
<reference evidence="2 3" key="1">
    <citation type="journal article" date="2023" name="Int. J. Mol. Sci.">
        <title>De Novo Assembly and Annotation of 11 Diverse Shrub Willow (Salix) Genomes Reveals Novel Gene Organization in Sex-Linked Regions.</title>
        <authorList>
            <person name="Hyden B."/>
            <person name="Feng K."/>
            <person name="Yates T.B."/>
            <person name="Jawdy S."/>
            <person name="Cereghino C."/>
            <person name="Smart L.B."/>
            <person name="Muchero W."/>
        </authorList>
    </citation>
    <scope>NUCLEOTIDE SEQUENCE [LARGE SCALE GENOMIC DNA]</scope>
    <source>
        <tissue evidence="2">Shoot tip</tissue>
    </source>
</reference>
<feature type="region of interest" description="Disordered" evidence="1">
    <location>
        <begin position="23"/>
        <end position="53"/>
    </location>
</feature>
<organism evidence="2 3">
    <name type="scientific">Salix udensis</name>
    <dbReference type="NCBI Taxonomy" id="889485"/>
    <lineage>
        <taxon>Eukaryota</taxon>
        <taxon>Viridiplantae</taxon>
        <taxon>Streptophyta</taxon>
        <taxon>Embryophyta</taxon>
        <taxon>Tracheophyta</taxon>
        <taxon>Spermatophyta</taxon>
        <taxon>Magnoliopsida</taxon>
        <taxon>eudicotyledons</taxon>
        <taxon>Gunneridae</taxon>
        <taxon>Pentapetalae</taxon>
        <taxon>rosids</taxon>
        <taxon>fabids</taxon>
        <taxon>Malpighiales</taxon>
        <taxon>Salicaceae</taxon>
        <taxon>Saliceae</taxon>
        <taxon>Salix</taxon>
    </lineage>
</organism>
<dbReference type="EMBL" id="JAPFFJ010000018">
    <property type="protein sequence ID" value="KAJ6402595.1"/>
    <property type="molecule type" value="Genomic_DNA"/>
</dbReference>
<name>A0AAD6NRM6_9ROSI</name>
<dbReference type="AlphaFoldDB" id="A0AAD6NRM6"/>
<keyword evidence="3" id="KW-1185">Reference proteome</keyword>
<accession>A0AAD6NRM6</accession>
<gene>
    <name evidence="2" type="ORF">OIU84_014656</name>
</gene>
<evidence type="ECO:0000313" key="3">
    <source>
        <dbReference type="Proteomes" id="UP001162972"/>
    </source>
</evidence>
<protein>
    <submittedName>
        <fullName evidence="2">Uncharacterized protein</fullName>
    </submittedName>
</protein>
<evidence type="ECO:0000313" key="2">
    <source>
        <dbReference type="EMBL" id="KAJ6402595.1"/>
    </source>
</evidence>
<evidence type="ECO:0000256" key="1">
    <source>
        <dbReference type="SAM" id="MobiDB-lite"/>
    </source>
</evidence>
<dbReference type="Proteomes" id="UP001162972">
    <property type="component" value="Chromosome 4"/>
</dbReference>
<proteinExistence type="predicted"/>
<sequence>MVRRRDLLQRMAMQKLALLRRRQTALTRNAGHPTNSQVDEKEEADDEDDVQWL</sequence>
<comment type="caution">
    <text evidence="2">The sequence shown here is derived from an EMBL/GenBank/DDBJ whole genome shotgun (WGS) entry which is preliminary data.</text>
</comment>
<feature type="non-terminal residue" evidence="2">
    <location>
        <position position="53"/>
    </location>
</feature>